<organism evidence="15 16">
    <name type="scientific">Roridomyces roridus</name>
    <dbReference type="NCBI Taxonomy" id="1738132"/>
    <lineage>
        <taxon>Eukaryota</taxon>
        <taxon>Fungi</taxon>
        <taxon>Dikarya</taxon>
        <taxon>Basidiomycota</taxon>
        <taxon>Agaricomycotina</taxon>
        <taxon>Agaricomycetes</taxon>
        <taxon>Agaricomycetidae</taxon>
        <taxon>Agaricales</taxon>
        <taxon>Marasmiineae</taxon>
        <taxon>Mycenaceae</taxon>
        <taxon>Roridomyces</taxon>
    </lineage>
</organism>
<dbReference type="Proteomes" id="UP001221142">
    <property type="component" value="Unassembled WGS sequence"/>
</dbReference>
<dbReference type="GO" id="GO:0016705">
    <property type="term" value="F:oxidoreductase activity, acting on paired donors, with incorporation or reduction of molecular oxygen"/>
    <property type="evidence" value="ECO:0007669"/>
    <property type="project" value="InterPro"/>
</dbReference>
<dbReference type="InterPro" id="IPR050121">
    <property type="entry name" value="Cytochrome_P450_monoxygenase"/>
</dbReference>
<comment type="subcellular location">
    <subcellularLocation>
        <location evidence="2">Membrane</location>
    </subcellularLocation>
</comment>
<evidence type="ECO:0000256" key="12">
    <source>
        <dbReference type="ARBA" id="ARBA00023136"/>
    </source>
</evidence>
<keyword evidence="11" id="KW-0503">Monooxygenase</keyword>
<dbReference type="GO" id="GO:0004497">
    <property type="term" value="F:monooxygenase activity"/>
    <property type="evidence" value="ECO:0007669"/>
    <property type="project" value="UniProtKB-KW"/>
</dbReference>
<evidence type="ECO:0000256" key="9">
    <source>
        <dbReference type="ARBA" id="ARBA00023002"/>
    </source>
</evidence>
<evidence type="ECO:0000256" key="1">
    <source>
        <dbReference type="ARBA" id="ARBA00001971"/>
    </source>
</evidence>
<comment type="caution">
    <text evidence="15">The sequence shown here is derived from an EMBL/GenBank/DDBJ whole genome shotgun (WGS) entry which is preliminary data.</text>
</comment>
<evidence type="ECO:0000256" key="5">
    <source>
        <dbReference type="ARBA" id="ARBA00022617"/>
    </source>
</evidence>
<dbReference type="InterPro" id="IPR002403">
    <property type="entry name" value="Cyt_P450_E_grp-IV"/>
</dbReference>
<dbReference type="InterPro" id="IPR036396">
    <property type="entry name" value="Cyt_P450_sf"/>
</dbReference>
<accession>A0AAD7BZY1</accession>
<gene>
    <name evidence="15" type="ORF">FB45DRAFT_910858</name>
</gene>
<evidence type="ECO:0000256" key="14">
    <source>
        <dbReference type="SAM" id="Phobius"/>
    </source>
</evidence>
<keyword evidence="9" id="KW-0560">Oxidoreductase</keyword>
<reference evidence="15" key="1">
    <citation type="submission" date="2023-03" db="EMBL/GenBank/DDBJ databases">
        <title>Massive genome expansion in bonnet fungi (Mycena s.s.) driven by repeated elements and novel gene families across ecological guilds.</title>
        <authorList>
            <consortium name="Lawrence Berkeley National Laboratory"/>
            <person name="Harder C.B."/>
            <person name="Miyauchi S."/>
            <person name="Viragh M."/>
            <person name="Kuo A."/>
            <person name="Thoen E."/>
            <person name="Andreopoulos B."/>
            <person name="Lu D."/>
            <person name="Skrede I."/>
            <person name="Drula E."/>
            <person name="Henrissat B."/>
            <person name="Morin E."/>
            <person name="Kohler A."/>
            <person name="Barry K."/>
            <person name="LaButti K."/>
            <person name="Morin E."/>
            <person name="Salamov A."/>
            <person name="Lipzen A."/>
            <person name="Mereny Z."/>
            <person name="Hegedus B."/>
            <person name="Baldrian P."/>
            <person name="Stursova M."/>
            <person name="Weitz H."/>
            <person name="Taylor A."/>
            <person name="Grigoriev I.V."/>
            <person name="Nagy L.G."/>
            <person name="Martin F."/>
            <person name="Kauserud H."/>
        </authorList>
    </citation>
    <scope>NUCLEOTIDE SEQUENCE</scope>
    <source>
        <strain evidence="15">9284</strain>
    </source>
</reference>
<evidence type="ECO:0000256" key="2">
    <source>
        <dbReference type="ARBA" id="ARBA00004370"/>
    </source>
</evidence>
<evidence type="ECO:0000313" key="16">
    <source>
        <dbReference type="Proteomes" id="UP001221142"/>
    </source>
</evidence>
<dbReference type="PRINTS" id="PR00465">
    <property type="entry name" value="EP450IV"/>
</dbReference>
<comment type="pathway">
    <text evidence="3">Secondary metabolite biosynthesis; terpenoid biosynthesis.</text>
</comment>
<comment type="similarity">
    <text evidence="4">Belongs to the cytochrome P450 family.</text>
</comment>
<feature type="transmembrane region" description="Helical" evidence="14">
    <location>
        <begin position="6"/>
        <end position="27"/>
    </location>
</feature>
<evidence type="ECO:0000256" key="13">
    <source>
        <dbReference type="PIRSR" id="PIRSR602403-1"/>
    </source>
</evidence>
<sequence length="527" mass="57479">MPGILGYWLVATGVGAPTVALILLFCLGRAANWSIRKIPGPSAPSWTFGNMKQLLLPKQYGDHEFNWQRSHGAVYRIKGCFGEDRLMLSDSGALQSIIGSTKFEHTPVFHNMVKLLSDGGSLSVVKGERHRRLRAALNPRFSAATVRQYEPTMQNAAQAITENLNAMLDIDSGQEIDMYPLLATATLTAISQVVLGCATVDAELIKDFVRNNTRAAALTAGLTSTSILADAIGARLPEWVWDLATLLPLEAFNVLRKVRQLARRIGRRVVQEKKNAAQEGGNDVFTQLLSSEGSDKMKRASLTEEDVIAQTSLFLIAGQEPAAHTLAFGLLELGRNLQFQDLLRREVLSFGLAYTDMPLLNAFIKEILRLYPISPLMERITVEDTIIPLAECITAVTGERVSQIPIRRGQIVNLAIASYQRLESLWGPDAHEFKPSRWLGGAAYQGGGTVGPYANLLAFLGGPRTCLGWRFATLEMQIIFSELVANFSFTLPVGGDSAGVRVQGSTILRPVTSTGEKGAVLCVTRVS</sequence>
<dbReference type="PANTHER" id="PTHR24305:SF166">
    <property type="entry name" value="CYTOCHROME P450 12A4, MITOCHONDRIAL-RELATED"/>
    <property type="match status" value="1"/>
</dbReference>
<dbReference type="GO" id="GO:0005506">
    <property type="term" value="F:iron ion binding"/>
    <property type="evidence" value="ECO:0007669"/>
    <property type="project" value="InterPro"/>
</dbReference>
<evidence type="ECO:0000256" key="8">
    <source>
        <dbReference type="ARBA" id="ARBA00022989"/>
    </source>
</evidence>
<dbReference type="AlphaFoldDB" id="A0AAD7BZY1"/>
<dbReference type="GO" id="GO:0020037">
    <property type="term" value="F:heme binding"/>
    <property type="evidence" value="ECO:0007669"/>
    <property type="project" value="InterPro"/>
</dbReference>
<keyword evidence="5 13" id="KW-0349">Heme</keyword>
<dbReference type="SUPFAM" id="SSF48264">
    <property type="entry name" value="Cytochrome P450"/>
    <property type="match status" value="1"/>
</dbReference>
<dbReference type="GO" id="GO:0016020">
    <property type="term" value="C:membrane"/>
    <property type="evidence" value="ECO:0007669"/>
    <property type="project" value="UniProtKB-SubCell"/>
</dbReference>
<evidence type="ECO:0000256" key="11">
    <source>
        <dbReference type="ARBA" id="ARBA00023033"/>
    </source>
</evidence>
<proteinExistence type="inferred from homology"/>
<keyword evidence="8 14" id="KW-1133">Transmembrane helix</keyword>
<dbReference type="PANTHER" id="PTHR24305">
    <property type="entry name" value="CYTOCHROME P450"/>
    <property type="match status" value="1"/>
</dbReference>
<evidence type="ECO:0000256" key="4">
    <source>
        <dbReference type="ARBA" id="ARBA00010617"/>
    </source>
</evidence>
<keyword evidence="12 14" id="KW-0472">Membrane</keyword>
<dbReference type="EMBL" id="JARKIF010000007">
    <property type="protein sequence ID" value="KAJ7635132.1"/>
    <property type="molecule type" value="Genomic_DNA"/>
</dbReference>
<evidence type="ECO:0000313" key="15">
    <source>
        <dbReference type="EMBL" id="KAJ7635132.1"/>
    </source>
</evidence>
<evidence type="ECO:0000256" key="6">
    <source>
        <dbReference type="ARBA" id="ARBA00022692"/>
    </source>
</evidence>
<evidence type="ECO:0000256" key="7">
    <source>
        <dbReference type="ARBA" id="ARBA00022723"/>
    </source>
</evidence>
<dbReference type="PRINTS" id="PR00385">
    <property type="entry name" value="P450"/>
</dbReference>
<name>A0AAD7BZY1_9AGAR</name>
<dbReference type="Gene3D" id="1.10.630.10">
    <property type="entry name" value="Cytochrome P450"/>
    <property type="match status" value="1"/>
</dbReference>
<evidence type="ECO:0000256" key="10">
    <source>
        <dbReference type="ARBA" id="ARBA00023004"/>
    </source>
</evidence>
<keyword evidence="6 14" id="KW-0812">Transmembrane</keyword>
<keyword evidence="10 13" id="KW-0408">Iron</keyword>
<protein>
    <submittedName>
        <fullName evidence="15">Cytochrome P450</fullName>
    </submittedName>
</protein>
<dbReference type="Pfam" id="PF00067">
    <property type="entry name" value="p450"/>
    <property type="match status" value="1"/>
</dbReference>
<comment type="cofactor">
    <cofactor evidence="1 13">
        <name>heme</name>
        <dbReference type="ChEBI" id="CHEBI:30413"/>
    </cofactor>
</comment>
<keyword evidence="7 13" id="KW-0479">Metal-binding</keyword>
<feature type="binding site" description="axial binding residue" evidence="13">
    <location>
        <position position="466"/>
    </location>
    <ligand>
        <name>heme</name>
        <dbReference type="ChEBI" id="CHEBI:30413"/>
    </ligand>
    <ligandPart>
        <name>Fe</name>
        <dbReference type="ChEBI" id="CHEBI:18248"/>
    </ligandPart>
</feature>
<evidence type="ECO:0000256" key="3">
    <source>
        <dbReference type="ARBA" id="ARBA00004721"/>
    </source>
</evidence>
<dbReference type="InterPro" id="IPR001128">
    <property type="entry name" value="Cyt_P450"/>
</dbReference>
<keyword evidence="16" id="KW-1185">Reference proteome</keyword>